<protein>
    <submittedName>
        <fullName evidence="2">DNA-binding protein</fullName>
    </submittedName>
</protein>
<accession>A0A545TLQ8</accession>
<dbReference type="InterPro" id="IPR053853">
    <property type="entry name" value="FitA-like_RHH"/>
</dbReference>
<keyword evidence="3" id="KW-1185">Reference proteome</keyword>
<dbReference type="Proteomes" id="UP000319732">
    <property type="component" value="Unassembled WGS sequence"/>
</dbReference>
<proteinExistence type="predicted"/>
<dbReference type="EMBL" id="VHSG01000013">
    <property type="protein sequence ID" value="TQV78163.1"/>
    <property type="molecule type" value="Genomic_DNA"/>
</dbReference>
<dbReference type="Gene3D" id="1.10.1220.10">
    <property type="entry name" value="Met repressor-like"/>
    <property type="match status" value="1"/>
</dbReference>
<keyword evidence="2" id="KW-0238">DNA-binding</keyword>
<dbReference type="SUPFAM" id="SSF47598">
    <property type="entry name" value="Ribbon-helix-helix"/>
    <property type="match status" value="1"/>
</dbReference>
<dbReference type="RefSeq" id="WP_142904944.1">
    <property type="nucleotide sequence ID" value="NZ_ML660094.1"/>
</dbReference>
<dbReference type="GO" id="GO:0003677">
    <property type="term" value="F:DNA binding"/>
    <property type="evidence" value="ECO:0007669"/>
    <property type="project" value="UniProtKB-KW"/>
</dbReference>
<dbReference type="InterPro" id="IPR010985">
    <property type="entry name" value="Ribbon_hlx_hlx"/>
</dbReference>
<dbReference type="AlphaFoldDB" id="A0A545TLQ8"/>
<dbReference type="GO" id="GO:0006355">
    <property type="term" value="P:regulation of DNA-templated transcription"/>
    <property type="evidence" value="ECO:0007669"/>
    <property type="project" value="InterPro"/>
</dbReference>
<reference evidence="2 3" key="1">
    <citation type="submission" date="2019-06" db="EMBL/GenBank/DDBJ databases">
        <title>Whole genome sequence for Cellvibrionaceae sp. R142.</title>
        <authorList>
            <person name="Wang G."/>
        </authorList>
    </citation>
    <scope>NUCLEOTIDE SEQUENCE [LARGE SCALE GENOMIC DNA]</scope>
    <source>
        <strain evidence="2 3">R142</strain>
    </source>
</reference>
<sequence length="79" mass="8852">MTDILIRDIDEALDKALKVRAIEHGRTREAEIKDILRAVISAGPKKRSLVDAIMDIPKLEADVDHLFERSGSSARPMDK</sequence>
<evidence type="ECO:0000313" key="3">
    <source>
        <dbReference type="Proteomes" id="UP000319732"/>
    </source>
</evidence>
<gene>
    <name evidence="2" type="ORF">FKG94_13910</name>
</gene>
<evidence type="ECO:0000259" key="1">
    <source>
        <dbReference type="Pfam" id="PF22513"/>
    </source>
</evidence>
<dbReference type="OrthoDB" id="2389872at2"/>
<comment type="caution">
    <text evidence="2">The sequence shown here is derived from an EMBL/GenBank/DDBJ whole genome shotgun (WGS) entry which is preliminary data.</text>
</comment>
<feature type="domain" description="Antitoxin FitA-like ribbon-helix-helix" evidence="1">
    <location>
        <begin position="4"/>
        <end position="39"/>
    </location>
</feature>
<organism evidence="2 3">
    <name type="scientific">Exilibacterium tricleocarpae</name>
    <dbReference type="NCBI Taxonomy" id="2591008"/>
    <lineage>
        <taxon>Bacteria</taxon>
        <taxon>Pseudomonadati</taxon>
        <taxon>Pseudomonadota</taxon>
        <taxon>Gammaproteobacteria</taxon>
        <taxon>Cellvibrionales</taxon>
        <taxon>Cellvibrionaceae</taxon>
        <taxon>Exilibacterium</taxon>
    </lineage>
</organism>
<name>A0A545TLQ8_9GAMM</name>
<dbReference type="Pfam" id="PF22513">
    <property type="entry name" value="FitA-like_RHH"/>
    <property type="match status" value="1"/>
</dbReference>
<dbReference type="InterPro" id="IPR013321">
    <property type="entry name" value="Arc_rbn_hlx_hlx"/>
</dbReference>
<evidence type="ECO:0000313" key="2">
    <source>
        <dbReference type="EMBL" id="TQV78163.1"/>
    </source>
</evidence>